<evidence type="ECO:0000259" key="11">
    <source>
        <dbReference type="Pfam" id="PF07730"/>
    </source>
</evidence>
<feature type="domain" description="GAF" evidence="9">
    <location>
        <begin position="236"/>
        <end position="359"/>
    </location>
</feature>
<dbReference type="InterPro" id="IPR003594">
    <property type="entry name" value="HATPase_dom"/>
</dbReference>
<keyword evidence="8" id="KW-0472">Membrane</keyword>
<dbReference type="InterPro" id="IPR011712">
    <property type="entry name" value="Sig_transdc_His_kin_sub3_dim/P"/>
</dbReference>
<dbReference type="Gene3D" id="1.20.5.1930">
    <property type="match status" value="1"/>
</dbReference>
<dbReference type="InterPro" id="IPR003018">
    <property type="entry name" value="GAF"/>
</dbReference>
<feature type="transmembrane region" description="Helical" evidence="8">
    <location>
        <begin position="126"/>
        <end position="145"/>
    </location>
</feature>
<dbReference type="Pfam" id="PF02518">
    <property type="entry name" value="HATPase_c"/>
    <property type="match status" value="1"/>
</dbReference>
<dbReference type="InterPro" id="IPR036890">
    <property type="entry name" value="HATPase_C_sf"/>
</dbReference>
<dbReference type="GO" id="GO:0016020">
    <property type="term" value="C:membrane"/>
    <property type="evidence" value="ECO:0007669"/>
    <property type="project" value="InterPro"/>
</dbReference>
<evidence type="ECO:0000256" key="6">
    <source>
        <dbReference type="ARBA" id="ARBA00022777"/>
    </source>
</evidence>
<dbReference type="SUPFAM" id="SSF55874">
    <property type="entry name" value="ATPase domain of HSP90 chaperone/DNA topoisomerase II/histidine kinase"/>
    <property type="match status" value="1"/>
</dbReference>
<dbReference type="GO" id="GO:0000155">
    <property type="term" value="F:phosphorelay sensor kinase activity"/>
    <property type="evidence" value="ECO:0007669"/>
    <property type="project" value="InterPro"/>
</dbReference>
<keyword evidence="8" id="KW-0812">Transmembrane</keyword>
<evidence type="ECO:0000256" key="3">
    <source>
        <dbReference type="ARBA" id="ARBA00022553"/>
    </source>
</evidence>
<evidence type="ECO:0000259" key="10">
    <source>
        <dbReference type="Pfam" id="PF02518"/>
    </source>
</evidence>
<feature type="domain" description="Signal transduction histidine kinase subgroup 3 dimerisation and phosphoacceptor" evidence="11">
    <location>
        <begin position="389"/>
        <end position="453"/>
    </location>
</feature>
<dbReference type="InterPro" id="IPR029016">
    <property type="entry name" value="GAF-like_dom_sf"/>
</dbReference>
<evidence type="ECO:0000259" key="9">
    <source>
        <dbReference type="Pfam" id="PF01590"/>
    </source>
</evidence>
<sequence length="550" mass="60708">MDLTVPAASQTELAAAYLQLAVTLGLVVLCAVLYRRYHKTYFGLWAIAWGVYALRLGAIVTFLHTEAPIWLFWHQVTTGWTAIALLWAALVFSQRIGWKRWYLMAALLPLVWSFLAIYVLENFIWAAGPMVVFLSITTAWTGWAFFRYDRLVHSPAARLLVAVLALWALHHLDYPFLRAQGAWNPWGYYLDILFEAGMGLGILFLVLEDLDQGLRTLTALSGELQTSQGRDESMTEAMLRRALALRGVHGSALWLTTPDGGRFVQGAGIAALWPFEDPPDAASRSAKSVCHSGTPLVGSDAPRGGSDSRSYHPYTAGLPVLGDEEVVGALVVVGEARDPFTVLDNQFLLAFGQQVGAALSNEELQSSLEARTVELERLQERMIHQHEEERNRLWRELHDETAQVLAALNLQLGLVAERGGESMGPALERAKTLVGEGIRSIRSVTRNLRPMALDDLGLLPALRALARDFEEGDTFEVIFEAPDEIPALSADAEVALYRSMQEALANTARHGSCGKVEVHLDSNANWASLTVMDDGPGFPEDTHNRLRSRG</sequence>
<feature type="domain" description="Histidine kinase/HSP90-like ATPase" evidence="10">
    <location>
        <begin position="493"/>
        <end position="546"/>
    </location>
</feature>
<feature type="transmembrane region" description="Helical" evidence="8">
    <location>
        <begin position="41"/>
        <end position="63"/>
    </location>
</feature>
<keyword evidence="6" id="KW-0418">Kinase</keyword>
<protein>
    <recommendedName>
        <fullName evidence="2">histidine kinase</fullName>
        <ecNumber evidence="2">2.7.13.3</ecNumber>
    </recommendedName>
</protein>
<keyword evidence="5" id="KW-0547">Nucleotide-binding</keyword>
<dbReference type="InterPro" id="IPR050482">
    <property type="entry name" value="Sensor_HK_TwoCompSys"/>
</dbReference>
<dbReference type="Pfam" id="PF01590">
    <property type="entry name" value="GAF"/>
    <property type="match status" value="1"/>
</dbReference>
<feature type="transmembrane region" description="Helical" evidence="8">
    <location>
        <begin position="186"/>
        <end position="207"/>
    </location>
</feature>
<evidence type="ECO:0000256" key="4">
    <source>
        <dbReference type="ARBA" id="ARBA00022679"/>
    </source>
</evidence>
<feature type="transmembrane region" description="Helical" evidence="8">
    <location>
        <begin position="69"/>
        <end position="89"/>
    </location>
</feature>
<dbReference type="Gene3D" id="3.30.450.40">
    <property type="match status" value="1"/>
</dbReference>
<organism evidence="12">
    <name type="scientific">marine metagenome</name>
    <dbReference type="NCBI Taxonomy" id="408172"/>
    <lineage>
        <taxon>unclassified sequences</taxon>
        <taxon>metagenomes</taxon>
        <taxon>ecological metagenomes</taxon>
    </lineage>
</organism>
<proteinExistence type="predicted"/>
<feature type="transmembrane region" description="Helical" evidence="8">
    <location>
        <begin position="14"/>
        <end position="34"/>
    </location>
</feature>
<evidence type="ECO:0000313" key="12">
    <source>
        <dbReference type="EMBL" id="SVB35705.1"/>
    </source>
</evidence>
<dbReference type="AlphaFoldDB" id="A0A382DBR9"/>
<dbReference type="CDD" id="cd16917">
    <property type="entry name" value="HATPase_UhpB-NarQ-NarX-like"/>
    <property type="match status" value="1"/>
</dbReference>
<comment type="catalytic activity">
    <reaction evidence="1">
        <text>ATP + protein L-histidine = ADP + protein N-phospho-L-histidine.</text>
        <dbReference type="EC" id="2.7.13.3"/>
    </reaction>
</comment>
<dbReference type="GO" id="GO:0046983">
    <property type="term" value="F:protein dimerization activity"/>
    <property type="evidence" value="ECO:0007669"/>
    <property type="project" value="InterPro"/>
</dbReference>
<keyword evidence="8" id="KW-1133">Transmembrane helix</keyword>
<accession>A0A382DBR9</accession>
<evidence type="ECO:0000256" key="2">
    <source>
        <dbReference type="ARBA" id="ARBA00012438"/>
    </source>
</evidence>
<keyword evidence="4" id="KW-0808">Transferase</keyword>
<reference evidence="12" key="1">
    <citation type="submission" date="2018-05" db="EMBL/GenBank/DDBJ databases">
        <authorList>
            <person name="Lanie J.A."/>
            <person name="Ng W.-L."/>
            <person name="Kazmierczak K.M."/>
            <person name="Andrzejewski T.M."/>
            <person name="Davidsen T.M."/>
            <person name="Wayne K.J."/>
            <person name="Tettelin H."/>
            <person name="Glass J.I."/>
            <person name="Rusch D."/>
            <person name="Podicherti R."/>
            <person name="Tsui H.-C.T."/>
            <person name="Winkler M.E."/>
        </authorList>
    </citation>
    <scope>NUCLEOTIDE SEQUENCE</scope>
</reference>
<dbReference type="SUPFAM" id="SSF55781">
    <property type="entry name" value="GAF domain-like"/>
    <property type="match status" value="1"/>
</dbReference>
<keyword evidence="7" id="KW-0067">ATP-binding</keyword>
<evidence type="ECO:0000256" key="7">
    <source>
        <dbReference type="ARBA" id="ARBA00022840"/>
    </source>
</evidence>
<feature type="transmembrane region" description="Helical" evidence="8">
    <location>
        <begin position="101"/>
        <end position="120"/>
    </location>
</feature>
<dbReference type="Gene3D" id="3.30.565.10">
    <property type="entry name" value="Histidine kinase-like ATPase, C-terminal domain"/>
    <property type="match status" value="1"/>
</dbReference>
<feature type="transmembrane region" description="Helical" evidence="8">
    <location>
        <begin position="157"/>
        <end position="174"/>
    </location>
</feature>
<dbReference type="GO" id="GO:0005524">
    <property type="term" value="F:ATP binding"/>
    <property type="evidence" value="ECO:0007669"/>
    <property type="project" value="UniProtKB-KW"/>
</dbReference>
<gene>
    <name evidence="12" type="ORF">METZ01_LOCUS188559</name>
</gene>
<dbReference type="EC" id="2.7.13.3" evidence="2"/>
<evidence type="ECO:0000256" key="8">
    <source>
        <dbReference type="SAM" id="Phobius"/>
    </source>
</evidence>
<keyword evidence="3" id="KW-0597">Phosphoprotein</keyword>
<dbReference type="EMBL" id="UINC01038545">
    <property type="protein sequence ID" value="SVB35705.1"/>
    <property type="molecule type" value="Genomic_DNA"/>
</dbReference>
<evidence type="ECO:0000256" key="5">
    <source>
        <dbReference type="ARBA" id="ARBA00022741"/>
    </source>
</evidence>
<name>A0A382DBR9_9ZZZZ</name>
<dbReference type="PANTHER" id="PTHR24421:SF10">
    <property type="entry name" value="NITRATE_NITRITE SENSOR PROTEIN NARQ"/>
    <property type="match status" value="1"/>
</dbReference>
<evidence type="ECO:0000256" key="1">
    <source>
        <dbReference type="ARBA" id="ARBA00000085"/>
    </source>
</evidence>
<dbReference type="Pfam" id="PF07730">
    <property type="entry name" value="HisKA_3"/>
    <property type="match status" value="1"/>
</dbReference>
<dbReference type="PANTHER" id="PTHR24421">
    <property type="entry name" value="NITRATE/NITRITE SENSOR PROTEIN NARX-RELATED"/>
    <property type="match status" value="1"/>
</dbReference>
<feature type="non-terminal residue" evidence="12">
    <location>
        <position position="550"/>
    </location>
</feature>